<sequence>MVCIGVAVALATAMYVERSRQTTMTDMQKQVIALQGMTKVLPPGAQMSFSCPDNNAELYAICRYTLAPMYLSFVQGEHFDTALTLLRVNAADSTVQVVTTGRRVLWQNTDDTYRYYLTCNP</sequence>
<evidence type="ECO:0000313" key="2">
    <source>
        <dbReference type="Proteomes" id="UP001500067"/>
    </source>
</evidence>
<organism evidence="1 2">
    <name type="scientific">Nemorincola caseinilytica</name>
    <dbReference type="NCBI Taxonomy" id="2054315"/>
    <lineage>
        <taxon>Bacteria</taxon>
        <taxon>Pseudomonadati</taxon>
        <taxon>Bacteroidota</taxon>
        <taxon>Chitinophagia</taxon>
        <taxon>Chitinophagales</taxon>
        <taxon>Chitinophagaceae</taxon>
        <taxon>Nemorincola</taxon>
    </lineage>
</organism>
<gene>
    <name evidence="1" type="ORF">GCM10023093_05540</name>
</gene>
<reference evidence="2" key="1">
    <citation type="journal article" date="2019" name="Int. J. Syst. Evol. Microbiol.">
        <title>The Global Catalogue of Microorganisms (GCM) 10K type strain sequencing project: providing services to taxonomists for standard genome sequencing and annotation.</title>
        <authorList>
            <consortium name="The Broad Institute Genomics Platform"/>
            <consortium name="The Broad Institute Genome Sequencing Center for Infectious Disease"/>
            <person name="Wu L."/>
            <person name="Ma J."/>
        </authorList>
    </citation>
    <scope>NUCLEOTIDE SEQUENCE [LARGE SCALE GENOMIC DNA]</scope>
    <source>
        <strain evidence="2">JCM 32105</strain>
    </source>
</reference>
<keyword evidence="2" id="KW-1185">Reference proteome</keyword>
<accession>A0ABP8N8E2</accession>
<protein>
    <submittedName>
        <fullName evidence="1">Uncharacterized protein</fullName>
    </submittedName>
</protein>
<evidence type="ECO:0000313" key="1">
    <source>
        <dbReference type="EMBL" id="GAA4461231.1"/>
    </source>
</evidence>
<proteinExistence type="predicted"/>
<name>A0ABP8N8E2_9BACT</name>
<comment type="caution">
    <text evidence="1">The sequence shown here is derived from an EMBL/GenBank/DDBJ whole genome shotgun (WGS) entry which is preliminary data.</text>
</comment>
<dbReference type="EMBL" id="BAABFA010000005">
    <property type="protein sequence ID" value="GAA4461231.1"/>
    <property type="molecule type" value="Genomic_DNA"/>
</dbReference>
<dbReference type="Proteomes" id="UP001500067">
    <property type="component" value="Unassembled WGS sequence"/>
</dbReference>